<keyword evidence="3" id="KW-1185">Reference proteome</keyword>
<dbReference type="PANTHER" id="PTHR43677:SF1">
    <property type="entry name" value="ACRYLYL-COA REDUCTASE ACUI-RELATED"/>
    <property type="match status" value="1"/>
</dbReference>
<dbReference type="SUPFAM" id="SSF50129">
    <property type="entry name" value="GroES-like"/>
    <property type="match status" value="1"/>
</dbReference>
<dbReference type="Pfam" id="PF00107">
    <property type="entry name" value="ADH_zinc_N"/>
    <property type="match status" value="1"/>
</dbReference>
<dbReference type="EMBL" id="BSNM01000015">
    <property type="protein sequence ID" value="GLQ32258.1"/>
    <property type="molecule type" value="Genomic_DNA"/>
</dbReference>
<dbReference type="SUPFAM" id="SSF51735">
    <property type="entry name" value="NAD(P)-binding Rossmann-fold domains"/>
    <property type="match status" value="1"/>
</dbReference>
<evidence type="ECO:0000313" key="3">
    <source>
        <dbReference type="Proteomes" id="UP001161389"/>
    </source>
</evidence>
<proteinExistence type="predicted"/>
<dbReference type="GO" id="GO:0043957">
    <property type="term" value="F:acryloyl-CoA reductase (NADPH) activity"/>
    <property type="evidence" value="ECO:0007669"/>
    <property type="project" value="TreeGrafter"/>
</dbReference>
<dbReference type="InterPro" id="IPR011032">
    <property type="entry name" value="GroES-like_sf"/>
</dbReference>
<dbReference type="SMART" id="SM00829">
    <property type="entry name" value="PKS_ER"/>
    <property type="match status" value="1"/>
</dbReference>
<dbReference type="Pfam" id="PF08240">
    <property type="entry name" value="ADH_N"/>
    <property type="match status" value="1"/>
</dbReference>
<sequence length="336" mass="35379">MDSNQVTSYQAFEVTEQDDGSFAQAIVTKDVPSLKEGHVLIKVEYSAINYKDALSSTGNKGVTREYPHVPGIDASGTVLSSSSDEFKAGQQVVVTGHDLGMNTDGGYGQVIHVPESWVHSLPEGFSTQDAAVLGTAGITASLCIDKLLMTGIGPESGPVLVTGATGGVGSIAVALLVDMGFEVYAVSGKADQHERLRALGVTEVFGREELSESNKRPLLKGRWAAAIDTVGGVPLENILKSLMPQGTAAICGLVSSPALAMTVFPFILRGINLVGIDSAEVSSAKKAAMWAFMQEHSSILQGYQDWVTPITLDQLPEYIDRILKGGAAGRTLVKVS</sequence>
<dbReference type="Gene3D" id="3.90.180.10">
    <property type="entry name" value="Medium-chain alcohol dehydrogenases, catalytic domain"/>
    <property type="match status" value="1"/>
</dbReference>
<dbReference type="RefSeq" id="WP_284382192.1">
    <property type="nucleotide sequence ID" value="NZ_BSNM01000015.1"/>
</dbReference>
<dbReference type="Gene3D" id="3.40.50.720">
    <property type="entry name" value="NAD(P)-binding Rossmann-like Domain"/>
    <property type="match status" value="1"/>
</dbReference>
<dbReference type="InterPro" id="IPR051397">
    <property type="entry name" value="Zn-ADH-like_protein"/>
</dbReference>
<evidence type="ECO:0000259" key="1">
    <source>
        <dbReference type="SMART" id="SM00829"/>
    </source>
</evidence>
<dbReference type="InterPro" id="IPR036291">
    <property type="entry name" value="NAD(P)-bd_dom_sf"/>
</dbReference>
<dbReference type="PANTHER" id="PTHR43677">
    <property type="entry name" value="SHORT-CHAIN DEHYDROGENASE/REDUCTASE"/>
    <property type="match status" value="1"/>
</dbReference>
<organism evidence="2 3">
    <name type="scientific">Litoribrevibacter albus</name>
    <dbReference type="NCBI Taxonomy" id="1473156"/>
    <lineage>
        <taxon>Bacteria</taxon>
        <taxon>Pseudomonadati</taxon>
        <taxon>Pseudomonadota</taxon>
        <taxon>Gammaproteobacteria</taxon>
        <taxon>Oceanospirillales</taxon>
        <taxon>Oceanospirillaceae</taxon>
        <taxon>Litoribrevibacter</taxon>
    </lineage>
</organism>
<dbReference type="InterPro" id="IPR014188">
    <property type="entry name" value="Acrylyl-CoA_reductase_AcuI"/>
</dbReference>
<dbReference type="InterPro" id="IPR013149">
    <property type="entry name" value="ADH-like_C"/>
</dbReference>
<protein>
    <submittedName>
        <fullName evidence="2">Oxidoreductase</fullName>
    </submittedName>
</protein>
<evidence type="ECO:0000313" key="2">
    <source>
        <dbReference type="EMBL" id="GLQ32258.1"/>
    </source>
</evidence>
<accession>A0AA37SCC7</accession>
<dbReference type="NCBIfam" id="TIGR02823">
    <property type="entry name" value="oxido_YhdH"/>
    <property type="match status" value="1"/>
</dbReference>
<dbReference type="Proteomes" id="UP001161389">
    <property type="component" value="Unassembled WGS sequence"/>
</dbReference>
<feature type="domain" description="Enoyl reductase (ER)" evidence="1">
    <location>
        <begin position="20"/>
        <end position="333"/>
    </location>
</feature>
<dbReference type="CDD" id="cd05280">
    <property type="entry name" value="MDR_yhdh_yhfp"/>
    <property type="match status" value="1"/>
</dbReference>
<dbReference type="InterPro" id="IPR020843">
    <property type="entry name" value="ER"/>
</dbReference>
<dbReference type="AlphaFoldDB" id="A0AA37SCC7"/>
<dbReference type="InterPro" id="IPR013154">
    <property type="entry name" value="ADH-like_N"/>
</dbReference>
<reference evidence="2" key="1">
    <citation type="journal article" date="2014" name="Int. J. Syst. Evol. Microbiol.">
        <title>Complete genome sequence of Corynebacterium casei LMG S-19264T (=DSM 44701T), isolated from a smear-ripened cheese.</title>
        <authorList>
            <consortium name="US DOE Joint Genome Institute (JGI-PGF)"/>
            <person name="Walter F."/>
            <person name="Albersmeier A."/>
            <person name="Kalinowski J."/>
            <person name="Ruckert C."/>
        </authorList>
    </citation>
    <scope>NUCLEOTIDE SEQUENCE</scope>
    <source>
        <strain evidence="2">NBRC 110071</strain>
    </source>
</reference>
<gene>
    <name evidence="2" type="ORF">GCM10007876_27370</name>
</gene>
<reference evidence="2" key="2">
    <citation type="submission" date="2023-01" db="EMBL/GenBank/DDBJ databases">
        <title>Draft genome sequence of Litoribrevibacter albus strain NBRC 110071.</title>
        <authorList>
            <person name="Sun Q."/>
            <person name="Mori K."/>
        </authorList>
    </citation>
    <scope>NUCLEOTIDE SEQUENCE</scope>
    <source>
        <strain evidence="2">NBRC 110071</strain>
    </source>
</reference>
<comment type="caution">
    <text evidence="2">The sequence shown here is derived from an EMBL/GenBank/DDBJ whole genome shotgun (WGS) entry which is preliminary data.</text>
</comment>
<name>A0AA37SCC7_9GAMM</name>